<protein>
    <recommendedName>
        <fullName evidence="8">Cytochrome P450 monooxygenase</fullName>
    </recommendedName>
</protein>
<evidence type="ECO:0000313" key="7">
    <source>
        <dbReference type="Proteomes" id="UP000829685"/>
    </source>
</evidence>
<organism evidence="6 7">
    <name type="scientific">Neoarthrinium moseri</name>
    <dbReference type="NCBI Taxonomy" id="1658444"/>
    <lineage>
        <taxon>Eukaryota</taxon>
        <taxon>Fungi</taxon>
        <taxon>Dikarya</taxon>
        <taxon>Ascomycota</taxon>
        <taxon>Pezizomycotina</taxon>
        <taxon>Sordariomycetes</taxon>
        <taxon>Xylariomycetidae</taxon>
        <taxon>Amphisphaeriales</taxon>
        <taxon>Apiosporaceae</taxon>
        <taxon>Neoarthrinium</taxon>
    </lineage>
</organism>
<gene>
    <name evidence="6" type="ORF">JX265_006219</name>
</gene>
<dbReference type="AlphaFoldDB" id="A0A9P9WME5"/>
<dbReference type="InterPro" id="IPR002401">
    <property type="entry name" value="Cyt_P450_E_grp-I"/>
</dbReference>
<evidence type="ECO:0000313" key="6">
    <source>
        <dbReference type="EMBL" id="KAI1870049.1"/>
    </source>
</evidence>
<dbReference type="FunFam" id="1.10.630.10:FF:000051">
    <property type="entry name" value="Cytochrome P450 monooxygenase (Fum15)"/>
    <property type="match status" value="1"/>
</dbReference>
<proteinExistence type="predicted"/>
<keyword evidence="5" id="KW-0472">Membrane</keyword>
<dbReference type="GO" id="GO:0005506">
    <property type="term" value="F:iron ion binding"/>
    <property type="evidence" value="ECO:0007669"/>
    <property type="project" value="InterPro"/>
</dbReference>
<dbReference type="InterPro" id="IPR036396">
    <property type="entry name" value="Cyt_P450_sf"/>
</dbReference>
<comment type="cofactor">
    <cofactor evidence="4">
        <name>heme</name>
        <dbReference type="ChEBI" id="CHEBI:30413"/>
    </cofactor>
</comment>
<feature type="binding site" description="axial binding residue" evidence="4">
    <location>
        <position position="502"/>
    </location>
    <ligand>
        <name>heme</name>
        <dbReference type="ChEBI" id="CHEBI:30413"/>
    </ligand>
    <ligandPart>
        <name>Fe</name>
        <dbReference type="ChEBI" id="CHEBI:18248"/>
    </ligandPart>
</feature>
<keyword evidence="5" id="KW-1133">Transmembrane helix</keyword>
<dbReference type="Pfam" id="PF00067">
    <property type="entry name" value="p450"/>
    <property type="match status" value="1"/>
</dbReference>
<dbReference type="EMBL" id="JAFIMR010000014">
    <property type="protein sequence ID" value="KAI1870049.1"/>
    <property type="molecule type" value="Genomic_DNA"/>
</dbReference>
<name>A0A9P9WME5_9PEZI</name>
<sequence length="562" mass="62367">MSMPPWKAISLTSLVSSYLLVSRQAEWSTAQLVRAFAGLWLLQALAFGAWAVVIYPKLFSPLRGLPQPKGNSFFMGQLARIRDEPTGYPQREWARTVPNDGVIRYLGAFNQERLFVTSPKGLSEVLVTKNYDFEKPSDVRVFLGQILGVGVLIAEGDEHKLQRRNLLPAFAFRHIKDLYPVFWQVSRDAVQAMTESIKADAAQRTESEDAEKALSGRKDTSVIEVGSWASRATLDIIGIAGLGRNFDSIRSPRNELADAYRAVFTPSRQAQLLGVLGMVLPPWLVRALPVKRNNDIAASSRTIKSVCYDLVREKKEKLARKELSDVDILSVAIESGGFTDEGLVNQMMTFLAAGHETTASAMTWAIYMLARYPDVQKRLREEIRANLPSMDSTEDVSSLQIDHLSYLNAVCNEVLRYYSPVPLTVRVAAVDTTIMGHHVPKGTRIILVAAATNVDQEYWGPDAAEFNPDRWLPKHEADKAAASGGASSNYAFMTFIHGPRSCIGQSFAKAEFACLLAAWIGRFNFELHNKEELDEKNMVIKGGVTARPAKGLHVYATVVDGW</sequence>
<evidence type="ECO:0000256" key="2">
    <source>
        <dbReference type="ARBA" id="ARBA00022723"/>
    </source>
</evidence>
<dbReference type="GO" id="GO:0004497">
    <property type="term" value="F:monooxygenase activity"/>
    <property type="evidence" value="ECO:0007669"/>
    <property type="project" value="InterPro"/>
</dbReference>
<dbReference type="PRINTS" id="PR00463">
    <property type="entry name" value="EP450I"/>
</dbReference>
<evidence type="ECO:0008006" key="8">
    <source>
        <dbReference type="Google" id="ProtNLM"/>
    </source>
</evidence>
<dbReference type="CDD" id="cd11069">
    <property type="entry name" value="CYP_FUM15-like"/>
    <property type="match status" value="1"/>
</dbReference>
<evidence type="ECO:0000256" key="3">
    <source>
        <dbReference type="ARBA" id="ARBA00023004"/>
    </source>
</evidence>
<dbReference type="Gene3D" id="1.10.630.10">
    <property type="entry name" value="Cytochrome P450"/>
    <property type="match status" value="1"/>
</dbReference>
<dbReference type="GO" id="GO:0020037">
    <property type="term" value="F:heme binding"/>
    <property type="evidence" value="ECO:0007669"/>
    <property type="project" value="InterPro"/>
</dbReference>
<dbReference type="GO" id="GO:0016705">
    <property type="term" value="F:oxidoreductase activity, acting on paired donors, with incorporation or reduction of molecular oxygen"/>
    <property type="evidence" value="ECO:0007669"/>
    <property type="project" value="InterPro"/>
</dbReference>
<evidence type="ECO:0000256" key="5">
    <source>
        <dbReference type="SAM" id="Phobius"/>
    </source>
</evidence>
<dbReference type="PANTHER" id="PTHR24305:SF227">
    <property type="entry name" value="P450, PUTATIVE (EUROFUNG)-RELATED"/>
    <property type="match status" value="1"/>
</dbReference>
<dbReference type="PANTHER" id="PTHR24305">
    <property type="entry name" value="CYTOCHROME P450"/>
    <property type="match status" value="1"/>
</dbReference>
<comment type="caution">
    <text evidence="6">The sequence shown here is derived from an EMBL/GenBank/DDBJ whole genome shotgun (WGS) entry which is preliminary data.</text>
</comment>
<dbReference type="InterPro" id="IPR050121">
    <property type="entry name" value="Cytochrome_P450_monoxygenase"/>
</dbReference>
<feature type="transmembrane region" description="Helical" evidence="5">
    <location>
        <begin position="35"/>
        <end position="55"/>
    </location>
</feature>
<accession>A0A9P9WME5</accession>
<dbReference type="InterPro" id="IPR001128">
    <property type="entry name" value="Cyt_P450"/>
</dbReference>
<evidence type="ECO:0000256" key="1">
    <source>
        <dbReference type="ARBA" id="ARBA00022617"/>
    </source>
</evidence>
<reference evidence="6" key="1">
    <citation type="submission" date="2021-03" db="EMBL/GenBank/DDBJ databases">
        <title>Revisited historic fungal species revealed as producer of novel bioactive compounds through whole genome sequencing and comparative genomics.</title>
        <authorList>
            <person name="Vignolle G.A."/>
            <person name="Hochenegger N."/>
            <person name="Mach R.L."/>
            <person name="Mach-Aigner A.R."/>
            <person name="Javad Rahimi M."/>
            <person name="Salim K.A."/>
            <person name="Chan C.M."/>
            <person name="Lim L.B.L."/>
            <person name="Cai F."/>
            <person name="Druzhinina I.S."/>
            <person name="U'Ren J.M."/>
            <person name="Derntl C."/>
        </authorList>
    </citation>
    <scope>NUCLEOTIDE SEQUENCE</scope>
    <source>
        <strain evidence="6">TUCIM 5799</strain>
    </source>
</reference>
<dbReference type="Proteomes" id="UP000829685">
    <property type="component" value="Unassembled WGS sequence"/>
</dbReference>
<evidence type="ECO:0000256" key="4">
    <source>
        <dbReference type="PIRSR" id="PIRSR602401-1"/>
    </source>
</evidence>
<keyword evidence="5" id="KW-0812">Transmembrane</keyword>
<dbReference type="PRINTS" id="PR00385">
    <property type="entry name" value="P450"/>
</dbReference>
<keyword evidence="1 4" id="KW-0349">Heme</keyword>
<dbReference type="OrthoDB" id="1470350at2759"/>
<keyword evidence="2 4" id="KW-0479">Metal-binding</keyword>
<dbReference type="SUPFAM" id="SSF48264">
    <property type="entry name" value="Cytochrome P450"/>
    <property type="match status" value="1"/>
</dbReference>
<keyword evidence="7" id="KW-1185">Reference proteome</keyword>
<keyword evidence="3 4" id="KW-0408">Iron</keyword>